<gene>
    <name evidence="3" type="ORF">Gogos_022064</name>
</gene>
<dbReference type="GO" id="GO:0004523">
    <property type="term" value="F:RNA-DNA hybrid ribonuclease activity"/>
    <property type="evidence" value="ECO:0007669"/>
    <property type="project" value="InterPro"/>
</dbReference>
<dbReference type="Gene3D" id="3.30.420.10">
    <property type="entry name" value="Ribonuclease H-like superfamily/Ribonuclease H"/>
    <property type="match status" value="1"/>
</dbReference>
<dbReference type="Pfam" id="PF13456">
    <property type="entry name" value="RVT_3"/>
    <property type="match status" value="1"/>
</dbReference>
<keyword evidence="1" id="KW-0175">Coiled coil</keyword>
<reference evidence="3 4" key="1">
    <citation type="journal article" date="2019" name="Genome Biol. Evol.">
        <title>Insights into the evolution of the New World diploid cottons (Gossypium, subgenus Houzingenia) based on genome sequencing.</title>
        <authorList>
            <person name="Grover C.E."/>
            <person name="Arick M.A. 2nd"/>
            <person name="Thrash A."/>
            <person name="Conover J.L."/>
            <person name="Sanders W.S."/>
            <person name="Peterson D.G."/>
            <person name="Frelichowski J.E."/>
            <person name="Scheffler J.A."/>
            <person name="Scheffler B.E."/>
            <person name="Wendel J.F."/>
        </authorList>
    </citation>
    <scope>NUCLEOTIDE SEQUENCE [LARGE SCALE GENOMIC DNA]</scope>
    <source>
        <strain evidence="3">5</strain>
        <tissue evidence="3">Leaf</tissue>
    </source>
</reference>
<evidence type="ECO:0000256" key="1">
    <source>
        <dbReference type="SAM" id="Coils"/>
    </source>
</evidence>
<dbReference type="GO" id="GO:0003676">
    <property type="term" value="F:nucleic acid binding"/>
    <property type="evidence" value="ECO:0007669"/>
    <property type="project" value="InterPro"/>
</dbReference>
<evidence type="ECO:0000313" key="4">
    <source>
        <dbReference type="Proteomes" id="UP000593579"/>
    </source>
</evidence>
<dbReference type="InterPro" id="IPR036397">
    <property type="entry name" value="RNaseH_sf"/>
</dbReference>
<evidence type="ECO:0000259" key="2">
    <source>
        <dbReference type="Pfam" id="PF13456"/>
    </source>
</evidence>
<accession>A0A7J9D4H8</accession>
<proteinExistence type="predicted"/>
<evidence type="ECO:0000313" key="3">
    <source>
        <dbReference type="EMBL" id="MBA0755395.1"/>
    </source>
</evidence>
<dbReference type="AlphaFoldDB" id="A0A7J9D4H8"/>
<dbReference type="PANTHER" id="PTHR34023">
    <property type="entry name" value="RNASE H DOMAIN-CONTAINING PROTEIN"/>
    <property type="match status" value="1"/>
</dbReference>
<dbReference type="InterPro" id="IPR002156">
    <property type="entry name" value="RNaseH_domain"/>
</dbReference>
<protein>
    <recommendedName>
        <fullName evidence="2">RNase H type-1 domain-containing protein</fullName>
    </recommendedName>
</protein>
<sequence length="259" mass="29477">MQSLRTAVKQVQSECTSLEKISTKLENQMSQLISMMGDIKRQTDIGIPSNTKDNPRREWKEQVKVIALRSGKVLSSPNNLTQEVNKGNVDNLQEESLKADDELEPEFLGVSYFLQSCGGYGNGETKLFFKSSLLLQAETILLRLGIDTLKEIRSAYQRSNMNNQIIEHTTLHLIVEIDNMMVVALLKHQSVVSHPLGMLLANCRSLINKVWVIEVRHIIHEGNKFMDHLANLAQESNNGFIILESPFEYCSFTRNRCLW</sequence>
<dbReference type="PANTHER" id="PTHR34023:SF4">
    <property type="entry name" value="RNASE H TYPE-1 DOMAIN-CONTAINING PROTEIN"/>
    <property type="match status" value="1"/>
</dbReference>
<feature type="domain" description="RNase H type-1" evidence="2">
    <location>
        <begin position="165"/>
        <end position="233"/>
    </location>
</feature>
<organism evidence="3 4">
    <name type="scientific">Gossypium gossypioides</name>
    <name type="common">Mexican cotton</name>
    <name type="synonym">Selera gossypioides</name>
    <dbReference type="NCBI Taxonomy" id="34282"/>
    <lineage>
        <taxon>Eukaryota</taxon>
        <taxon>Viridiplantae</taxon>
        <taxon>Streptophyta</taxon>
        <taxon>Embryophyta</taxon>
        <taxon>Tracheophyta</taxon>
        <taxon>Spermatophyta</taxon>
        <taxon>Magnoliopsida</taxon>
        <taxon>eudicotyledons</taxon>
        <taxon>Gunneridae</taxon>
        <taxon>Pentapetalae</taxon>
        <taxon>rosids</taxon>
        <taxon>malvids</taxon>
        <taxon>Malvales</taxon>
        <taxon>Malvaceae</taxon>
        <taxon>Malvoideae</taxon>
        <taxon>Gossypium</taxon>
    </lineage>
</organism>
<dbReference type="Proteomes" id="UP000593579">
    <property type="component" value="Unassembled WGS sequence"/>
</dbReference>
<keyword evidence="4" id="KW-1185">Reference proteome</keyword>
<name>A0A7J9D4H8_GOSGO</name>
<feature type="coiled-coil region" evidence="1">
    <location>
        <begin position="1"/>
        <end position="28"/>
    </location>
</feature>
<dbReference type="OrthoDB" id="10560713at2759"/>
<comment type="caution">
    <text evidence="3">The sequence shown here is derived from an EMBL/GenBank/DDBJ whole genome shotgun (WGS) entry which is preliminary data.</text>
</comment>
<dbReference type="EMBL" id="JABEZY010269391">
    <property type="protein sequence ID" value="MBA0755395.1"/>
    <property type="molecule type" value="Genomic_DNA"/>
</dbReference>